<evidence type="ECO:0000259" key="2">
    <source>
        <dbReference type="PROSITE" id="PS50086"/>
    </source>
</evidence>
<dbReference type="AlphaFoldDB" id="A0AAW0NI54"/>
<comment type="caution">
    <text evidence="3">The sequence shown here is derived from an EMBL/GenBank/DDBJ whole genome shotgun (WGS) entry which is preliminary data.</text>
</comment>
<protein>
    <recommendedName>
        <fullName evidence="2">Rab-GAP TBC domain-containing protein</fullName>
    </recommendedName>
</protein>
<sequence length="381" mass="42598">MRYSVDDITLFRQIALDLQRSFPTHRSLMGDSPEAIEARPSFSGFSLPSQDTALRLGTVKGSELFDLNLSKVQHQVKVFEQLLKHRKPTLSQHLESVGLLSVHFVMPWFLTLFTSLPCWDSVLAVWDFIILHDPPSAQNENALPSSSEKDSGGRGVLSRVLHMAKRFLLDPINRQREDKKSSSVSWSPASGRGIRSKTSASLTQVQIRARRRSQHRSGTVGNSTDVATSSSSDGRRSCRSNENFKRSDTGPHGGGSRRSNHSLIQPLRVRSLRLLRSNKDSMKNTPNSTSVLPQRFARPLFLLHPLLQHPLLQHPPLRHPSLRHPSPPGHRSRTGRSTPGELFSMSCPPNIRPGSPSAMSESQHSSDEARGELKRSKFTYH</sequence>
<dbReference type="InterPro" id="IPR000195">
    <property type="entry name" value="Rab-GAP-TBC_dom"/>
</dbReference>
<dbReference type="SUPFAM" id="SSF47923">
    <property type="entry name" value="Ypt/Rab-GAP domain of gyp1p"/>
    <property type="match status" value="1"/>
</dbReference>
<name>A0AAW0NI54_9GOBI</name>
<dbReference type="GO" id="GO:0005096">
    <property type="term" value="F:GTPase activator activity"/>
    <property type="evidence" value="ECO:0007669"/>
    <property type="project" value="TreeGrafter"/>
</dbReference>
<dbReference type="PROSITE" id="PS50086">
    <property type="entry name" value="TBC_RABGAP"/>
    <property type="match status" value="1"/>
</dbReference>
<dbReference type="InterPro" id="IPR050302">
    <property type="entry name" value="Rab_GAP_TBC_domain"/>
</dbReference>
<feature type="region of interest" description="Disordered" evidence="1">
    <location>
        <begin position="312"/>
        <end position="381"/>
    </location>
</feature>
<accession>A0AAW0NI54</accession>
<feature type="compositionally biased region" description="Polar residues" evidence="1">
    <location>
        <begin position="216"/>
        <end position="228"/>
    </location>
</feature>
<organism evidence="3 4">
    <name type="scientific">Mugilogobius chulae</name>
    <name type="common">yellowstripe goby</name>
    <dbReference type="NCBI Taxonomy" id="88201"/>
    <lineage>
        <taxon>Eukaryota</taxon>
        <taxon>Metazoa</taxon>
        <taxon>Chordata</taxon>
        <taxon>Craniata</taxon>
        <taxon>Vertebrata</taxon>
        <taxon>Euteleostomi</taxon>
        <taxon>Actinopterygii</taxon>
        <taxon>Neopterygii</taxon>
        <taxon>Teleostei</taxon>
        <taxon>Neoteleostei</taxon>
        <taxon>Acanthomorphata</taxon>
        <taxon>Gobiaria</taxon>
        <taxon>Gobiiformes</taxon>
        <taxon>Gobioidei</taxon>
        <taxon>Gobiidae</taxon>
        <taxon>Gobionellinae</taxon>
        <taxon>Mugilogobius</taxon>
    </lineage>
</organism>
<dbReference type="EMBL" id="JBBPFD010000017">
    <property type="protein sequence ID" value="KAK7892052.1"/>
    <property type="molecule type" value="Genomic_DNA"/>
</dbReference>
<dbReference type="PANTHER" id="PTHR47219">
    <property type="entry name" value="RAB GTPASE-ACTIVATING PROTEIN 1-LIKE"/>
    <property type="match status" value="1"/>
</dbReference>
<feature type="domain" description="Rab-GAP TBC" evidence="2">
    <location>
        <begin position="1"/>
        <end position="133"/>
    </location>
</feature>
<feature type="compositionally biased region" description="Polar residues" evidence="1">
    <location>
        <begin position="196"/>
        <end position="206"/>
    </location>
</feature>
<evidence type="ECO:0000313" key="4">
    <source>
        <dbReference type="Proteomes" id="UP001460270"/>
    </source>
</evidence>
<feature type="region of interest" description="Disordered" evidence="1">
    <location>
        <begin position="172"/>
        <end position="268"/>
    </location>
</feature>
<dbReference type="GO" id="GO:0031267">
    <property type="term" value="F:small GTPase binding"/>
    <property type="evidence" value="ECO:0007669"/>
    <property type="project" value="TreeGrafter"/>
</dbReference>
<reference evidence="4" key="1">
    <citation type="submission" date="2024-04" db="EMBL/GenBank/DDBJ databases">
        <title>Salinicola lusitanus LLJ914,a marine bacterium isolated from the Okinawa Trough.</title>
        <authorList>
            <person name="Li J."/>
        </authorList>
    </citation>
    <scope>NUCLEOTIDE SEQUENCE [LARGE SCALE GENOMIC DNA]</scope>
</reference>
<evidence type="ECO:0000313" key="3">
    <source>
        <dbReference type="EMBL" id="KAK7892052.1"/>
    </source>
</evidence>
<dbReference type="Pfam" id="PF00566">
    <property type="entry name" value="RabGAP-TBC"/>
    <property type="match status" value="1"/>
</dbReference>
<dbReference type="Proteomes" id="UP001460270">
    <property type="component" value="Unassembled WGS sequence"/>
</dbReference>
<dbReference type="InterPro" id="IPR035969">
    <property type="entry name" value="Rab-GAP_TBC_sf"/>
</dbReference>
<feature type="compositionally biased region" description="Basic and acidic residues" evidence="1">
    <location>
        <begin position="364"/>
        <end position="375"/>
    </location>
</feature>
<dbReference type="PANTHER" id="PTHR47219:SF9">
    <property type="entry name" value="GTPASE ACTIVATING PROTEIN AND CENTROSOME-ASSOCIATED, ISOFORM B"/>
    <property type="match status" value="1"/>
</dbReference>
<proteinExistence type="predicted"/>
<dbReference type="Gene3D" id="1.10.472.80">
    <property type="entry name" value="Ypt/Rab-GAP domain of gyp1p, domain 3"/>
    <property type="match status" value="1"/>
</dbReference>
<evidence type="ECO:0000256" key="1">
    <source>
        <dbReference type="SAM" id="MobiDB-lite"/>
    </source>
</evidence>
<keyword evidence="4" id="KW-1185">Reference proteome</keyword>
<gene>
    <name evidence="3" type="ORF">WMY93_024015</name>
</gene>